<comment type="caution">
    <text evidence="3">The sequence shown here is derived from an EMBL/GenBank/DDBJ whole genome shotgun (WGS) entry which is preliminary data.</text>
</comment>
<dbReference type="Pfam" id="PF14360">
    <property type="entry name" value="PAP2_C"/>
    <property type="match status" value="1"/>
</dbReference>
<dbReference type="RefSeq" id="WP_188949490.1">
    <property type="nucleotide sequence ID" value="NZ_BMIB01000001.1"/>
</dbReference>
<evidence type="ECO:0000256" key="1">
    <source>
        <dbReference type="SAM" id="Phobius"/>
    </source>
</evidence>
<dbReference type="InterPro" id="IPR025749">
    <property type="entry name" value="Sphingomyelin_synth-like_dom"/>
</dbReference>
<dbReference type="Proteomes" id="UP000627292">
    <property type="component" value="Unassembled WGS sequence"/>
</dbReference>
<feature type="transmembrane region" description="Helical" evidence="1">
    <location>
        <begin position="170"/>
        <end position="192"/>
    </location>
</feature>
<keyword evidence="1" id="KW-1133">Transmembrane helix</keyword>
<accession>A0A917MQ66</accession>
<feature type="transmembrane region" description="Helical" evidence="1">
    <location>
        <begin position="29"/>
        <end position="50"/>
    </location>
</feature>
<evidence type="ECO:0000313" key="4">
    <source>
        <dbReference type="Proteomes" id="UP000627292"/>
    </source>
</evidence>
<sequence>MPPGSKQTIALAPSCWKHALQEYLFVKRIAIGIAAILLVLAVFPFFFQHIEARNGFTVNDVLLQYITPVNVSIPIFIILWGMFALFVVRVIQKPRLLLTFTYCYLILCLLRIVTISLVPLNPPAGLIPLADPISNICYGKKFITKDLFFSGHTATLFLLYLCLEKKRDRRIALAATVLIGTLVLVQHVHYTFDVLAAPLFTWWCYKTGKNLALRESN</sequence>
<keyword evidence="1" id="KW-0812">Transmembrane</keyword>
<feature type="transmembrane region" description="Helical" evidence="1">
    <location>
        <begin position="100"/>
        <end position="120"/>
    </location>
</feature>
<protein>
    <recommendedName>
        <fullName evidence="2">Sphingomyelin synthase-like domain-containing protein</fullName>
    </recommendedName>
</protein>
<dbReference type="EMBL" id="BMIB01000001">
    <property type="protein sequence ID" value="GGH56575.1"/>
    <property type="molecule type" value="Genomic_DNA"/>
</dbReference>
<name>A0A917MQ66_9BACT</name>
<evidence type="ECO:0000259" key="2">
    <source>
        <dbReference type="Pfam" id="PF14360"/>
    </source>
</evidence>
<feature type="transmembrane region" description="Helical" evidence="1">
    <location>
        <begin position="147"/>
        <end position="163"/>
    </location>
</feature>
<proteinExistence type="predicted"/>
<gene>
    <name evidence="3" type="ORF">GCM10011379_00320</name>
</gene>
<keyword evidence="4" id="KW-1185">Reference proteome</keyword>
<reference evidence="3" key="1">
    <citation type="journal article" date="2014" name="Int. J. Syst. Evol. Microbiol.">
        <title>Complete genome sequence of Corynebacterium casei LMG S-19264T (=DSM 44701T), isolated from a smear-ripened cheese.</title>
        <authorList>
            <consortium name="US DOE Joint Genome Institute (JGI-PGF)"/>
            <person name="Walter F."/>
            <person name="Albersmeier A."/>
            <person name="Kalinowski J."/>
            <person name="Ruckert C."/>
        </authorList>
    </citation>
    <scope>NUCLEOTIDE SEQUENCE</scope>
    <source>
        <strain evidence="3">CGMCC 1.15290</strain>
    </source>
</reference>
<keyword evidence="1" id="KW-0472">Membrane</keyword>
<feature type="transmembrane region" description="Helical" evidence="1">
    <location>
        <begin position="62"/>
        <end position="88"/>
    </location>
</feature>
<feature type="domain" description="Sphingomyelin synthase-like" evidence="2">
    <location>
        <begin position="146"/>
        <end position="205"/>
    </location>
</feature>
<evidence type="ECO:0000313" key="3">
    <source>
        <dbReference type="EMBL" id="GGH56575.1"/>
    </source>
</evidence>
<organism evidence="3 4">
    <name type="scientific">Filimonas zeae</name>
    <dbReference type="NCBI Taxonomy" id="1737353"/>
    <lineage>
        <taxon>Bacteria</taxon>
        <taxon>Pseudomonadati</taxon>
        <taxon>Bacteroidota</taxon>
        <taxon>Chitinophagia</taxon>
        <taxon>Chitinophagales</taxon>
        <taxon>Chitinophagaceae</taxon>
        <taxon>Filimonas</taxon>
    </lineage>
</organism>
<reference evidence="3" key="2">
    <citation type="submission" date="2020-09" db="EMBL/GenBank/DDBJ databases">
        <authorList>
            <person name="Sun Q."/>
            <person name="Zhou Y."/>
        </authorList>
    </citation>
    <scope>NUCLEOTIDE SEQUENCE</scope>
    <source>
        <strain evidence="3">CGMCC 1.15290</strain>
    </source>
</reference>
<dbReference type="AlphaFoldDB" id="A0A917MQ66"/>